<dbReference type="OrthoDB" id="9802985at2"/>
<dbReference type="PROSITE" id="PS00028">
    <property type="entry name" value="ZINC_FINGER_C2H2_1"/>
    <property type="match status" value="1"/>
</dbReference>
<dbReference type="EMBL" id="BDUF01000010">
    <property type="protein sequence ID" value="GAX88854.1"/>
    <property type="molecule type" value="Genomic_DNA"/>
</dbReference>
<protein>
    <submittedName>
        <fullName evidence="2">Transposase</fullName>
    </submittedName>
</protein>
<dbReference type="AlphaFoldDB" id="A0A292YKE7"/>
<sequence>MNRQMEIGEQRKERFRRNYNRFTDPETCENVLNKLRGHKQQGEIVCPHCQSHDVIGHGKYRDRQRYKCKCCSKTFNDFTSTPLHGTHYPHKWVKFLECMIKGESLRTAEIKVKVPYVTPVLLAAQNNWGPCPNRISNNREFTVIKDSPFPTRHHISTAYTIPIQPYDPTQFYNST</sequence>
<comment type="caution">
    <text evidence="2">The sequence shown here is derived from an EMBL/GenBank/DDBJ whole genome shotgun (WGS) entry which is preliminary data.</text>
</comment>
<accession>A0A292YKE7</accession>
<reference evidence="3" key="1">
    <citation type="submission" date="2017-07" db="EMBL/GenBank/DDBJ databases">
        <title>Draft genome sequence of Effusibacillus lacus strain skLN1.</title>
        <authorList>
            <person name="Watanabe M."/>
            <person name="Kojima H."/>
            <person name="Fukui M."/>
        </authorList>
    </citation>
    <scope>NUCLEOTIDE SEQUENCE [LARGE SCALE GENOMIC DNA]</scope>
    <source>
        <strain evidence="3">skLN1</strain>
    </source>
</reference>
<keyword evidence="3" id="KW-1185">Reference proteome</keyword>
<dbReference type="Proteomes" id="UP000217785">
    <property type="component" value="Unassembled WGS sequence"/>
</dbReference>
<dbReference type="RefSeq" id="WP_131927791.1">
    <property type="nucleotide sequence ID" value="NZ_BDUF01000010.1"/>
</dbReference>
<organism evidence="2 3">
    <name type="scientific">Effusibacillus lacus</name>
    <dbReference type="NCBI Taxonomy" id="1348429"/>
    <lineage>
        <taxon>Bacteria</taxon>
        <taxon>Bacillati</taxon>
        <taxon>Bacillota</taxon>
        <taxon>Bacilli</taxon>
        <taxon>Bacillales</taxon>
        <taxon>Alicyclobacillaceae</taxon>
        <taxon>Effusibacillus</taxon>
    </lineage>
</organism>
<dbReference type="InterPro" id="IPR013087">
    <property type="entry name" value="Znf_C2H2_type"/>
</dbReference>
<name>A0A292YKE7_9BACL</name>
<feature type="domain" description="C2H2-type" evidence="1">
    <location>
        <begin position="68"/>
        <end position="90"/>
    </location>
</feature>
<evidence type="ECO:0000259" key="1">
    <source>
        <dbReference type="PROSITE" id="PS00028"/>
    </source>
</evidence>
<gene>
    <name evidence="2" type="ORF">EFBL_0468</name>
</gene>
<evidence type="ECO:0000313" key="2">
    <source>
        <dbReference type="EMBL" id="GAX88854.1"/>
    </source>
</evidence>
<evidence type="ECO:0000313" key="3">
    <source>
        <dbReference type="Proteomes" id="UP000217785"/>
    </source>
</evidence>
<proteinExistence type="predicted"/>